<protein>
    <recommendedName>
        <fullName evidence="1">F-box domain-containing protein</fullName>
    </recommendedName>
</protein>
<evidence type="ECO:0000313" key="3">
    <source>
        <dbReference type="Proteomes" id="UP000230233"/>
    </source>
</evidence>
<dbReference type="PANTHER" id="PTHR23015">
    <property type="entry name" value="UNCHARACTERIZED C.ELEGANS PROTEIN"/>
    <property type="match status" value="1"/>
</dbReference>
<dbReference type="SMART" id="SM00256">
    <property type="entry name" value="FBOX"/>
    <property type="match status" value="1"/>
</dbReference>
<reference evidence="3" key="1">
    <citation type="submission" date="2017-10" db="EMBL/GenBank/DDBJ databases">
        <title>Rapid genome shrinkage in a self-fertile nematode reveals novel sperm competition proteins.</title>
        <authorList>
            <person name="Yin D."/>
            <person name="Schwarz E.M."/>
            <person name="Thomas C.G."/>
            <person name="Felde R.L."/>
            <person name="Korf I.F."/>
            <person name="Cutter A.D."/>
            <person name="Schartner C.M."/>
            <person name="Ralston E.J."/>
            <person name="Meyer B.J."/>
            <person name="Haag E.S."/>
        </authorList>
    </citation>
    <scope>NUCLEOTIDE SEQUENCE [LARGE SCALE GENOMIC DNA]</scope>
    <source>
        <strain evidence="3">JU1422</strain>
    </source>
</reference>
<dbReference type="InterPro" id="IPR001810">
    <property type="entry name" value="F-box_dom"/>
</dbReference>
<proteinExistence type="predicted"/>
<dbReference type="InterPro" id="IPR040161">
    <property type="entry name" value="FB224"/>
</dbReference>
<dbReference type="CDD" id="cd22150">
    <property type="entry name" value="F-box_CeFBXA-like"/>
    <property type="match status" value="1"/>
</dbReference>
<name>A0A2G5SHL8_9PELO</name>
<dbReference type="EMBL" id="PDUG01000007">
    <property type="protein sequence ID" value="PIC14574.1"/>
    <property type="molecule type" value="Genomic_DNA"/>
</dbReference>
<dbReference type="AlphaFoldDB" id="A0A2G5SHL8"/>
<accession>A0A2G5SHL8</accession>
<dbReference type="Pfam" id="PF01827">
    <property type="entry name" value="FTH"/>
    <property type="match status" value="1"/>
</dbReference>
<dbReference type="InterPro" id="IPR002900">
    <property type="entry name" value="DUF38/FTH_CAE_spp"/>
</dbReference>
<feature type="domain" description="F-box" evidence="1">
    <location>
        <begin position="180"/>
        <end position="220"/>
    </location>
</feature>
<dbReference type="PANTHER" id="PTHR23015:SF4">
    <property type="entry name" value="DUF38 DOMAIN-CONTAINING PROTEIN-RELATED"/>
    <property type="match status" value="1"/>
</dbReference>
<evidence type="ECO:0000313" key="2">
    <source>
        <dbReference type="EMBL" id="PIC14574.1"/>
    </source>
</evidence>
<keyword evidence="3" id="KW-1185">Reference proteome</keyword>
<dbReference type="GO" id="GO:0045087">
    <property type="term" value="P:innate immune response"/>
    <property type="evidence" value="ECO:0007669"/>
    <property type="project" value="TreeGrafter"/>
</dbReference>
<dbReference type="STRING" id="1611254.A0A2G5SHL8"/>
<organism evidence="2 3">
    <name type="scientific">Caenorhabditis nigoni</name>
    <dbReference type="NCBI Taxonomy" id="1611254"/>
    <lineage>
        <taxon>Eukaryota</taxon>
        <taxon>Metazoa</taxon>
        <taxon>Ecdysozoa</taxon>
        <taxon>Nematoda</taxon>
        <taxon>Chromadorea</taxon>
        <taxon>Rhabditida</taxon>
        <taxon>Rhabditina</taxon>
        <taxon>Rhabditomorpha</taxon>
        <taxon>Rhabditoidea</taxon>
        <taxon>Rhabditidae</taxon>
        <taxon>Peloderinae</taxon>
        <taxon>Caenorhabditis</taxon>
    </lineage>
</organism>
<gene>
    <name evidence="2" type="ORF">B9Z55_026836</name>
</gene>
<sequence>MPNELIIDDKAFRSILLYEFLVHPVHFVAFDRFSSVFIGHPWVLEDFRYWFDVFYQRKFDDDENDEQEPIRDMRDVFRIDKQCLRIVILYESLHGKLMELNEKYQIQRQKEYAESIGFPVLPVSIILDKAFDRYQNMIRVFGYDIIDFSEFSFWYYRFLGQQFDWDFEPTEFSRYSFSDLPISIAEKIVKETGYFEWCRLRKVSRGLRDTVDNLKIDISLDILIRSTGALIKFNDNDNAVDYTPKNKKNPNGYTPRRPIIILEELFVKPFIDLSILFKNSSKVNFKLFKIECQFGTTEEFENKFFGDLKELLKELNTQIHVESIALKAVRAIDFLGFMKPGVLKTIQFDRRPQISRESMEEIVEMKQWKHAKNFVEYGFFQGETFPLPMENLFHFRKIDSVWLAGIDNGQLIKIKEVLLNSSHIEAYHLLFLNADFDWDVIDREFGSIIPESDGEIRHLKIPDSQEYYQIDLKYYEMRIQRKCY</sequence>
<dbReference type="Proteomes" id="UP000230233">
    <property type="component" value="Unassembled WGS sequence"/>
</dbReference>
<comment type="caution">
    <text evidence="2">The sequence shown here is derived from an EMBL/GenBank/DDBJ whole genome shotgun (WGS) entry which is preliminary data.</text>
</comment>
<dbReference type="Pfam" id="PF00646">
    <property type="entry name" value="F-box"/>
    <property type="match status" value="1"/>
</dbReference>
<dbReference type="OrthoDB" id="7600185at2759"/>
<evidence type="ECO:0000259" key="1">
    <source>
        <dbReference type="SMART" id="SM00256"/>
    </source>
</evidence>